<accession>A0ABV0QXV9</accession>
<evidence type="ECO:0000313" key="3">
    <source>
        <dbReference type="Proteomes" id="UP001434883"/>
    </source>
</evidence>
<gene>
    <name evidence="2" type="ORF">XENOCAPTIV_001688</name>
</gene>
<dbReference type="Proteomes" id="UP001434883">
    <property type="component" value="Unassembled WGS sequence"/>
</dbReference>
<proteinExistence type="predicted"/>
<protein>
    <submittedName>
        <fullName evidence="2">Uncharacterized protein</fullName>
    </submittedName>
</protein>
<dbReference type="EMBL" id="JAHRIN010026370">
    <property type="protein sequence ID" value="MEQ2200689.1"/>
    <property type="molecule type" value="Genomic_DNA"/>
</dbReference>
<feature type="region of interest" description="Disordered" evidence="1">
    <location>
        <begin position="77"/>
        <end position="111"/>
    </location>
</feature>
<evidence type="ECO:0000313" key="2">
    <source>
        <dbReference type="EMBL" id="MEQ2200689.1"/>
    </source>
</evidence>
<sequence length="111" mass="11953">MSHRIQCDCLDPLVKTHLMKMASAQLRVFSSNNIDICIINPRIPVVETGASGHSPPPSLLPPIPLILRSTACSRRELEGKGGDFTSSSNRPGSARKKQRDNKSSGTASSIN</sequence>
<keyword evidence="3" id="KW-1185">Reference proteome</keyword>
<reference evidence="2 3" key="1">
    <citation type="submission" date="2021-06" db="EMBL/GenBank/DDBJ databases">
        <authorList>
            <person name="Palmer J.M."/>
        </authorList>
    </citation>
    <scope>NUCLEOTIDE SEQUENCE [LARGE SCALE GENOMIC DNA]</scope>
    <source>
        <strain evidence="2 3">XC_2019</strain>
        <tissue evidence="2">Muscle</tissue>
    </source>
</reference>
<organism evidence="2 3">
    <name type="scientific">Xenoophorus captivus</name>
    <dbReference type="NCBI Taxonomy" id="1517983"/>
    <lineage>
        <taxon>Eukaryota</taxon>
        <taxon>Metazoa</taxon>
        <taxon>Chordata</taxon>
        <taxon>Craniata</taxon>
        <taxon>Vertebrata</taxon>
        <taxon>Euteleostomi</taxon>
        <taxon>Actinopterygii</taxon>
        <taxon>Neopterygii</taxon>
        <taxon>Teleostei</taxon>
        <taxon>Neoteleostei</taxon>
        <taxon>Acanthomorphata</taxon>
        <taxon>Ovalentaria</taxon>
        <taxon>Atherinomorphae</taxon>
        <taxon>Cyprinodontiformes</taxon>
        <taxon>Goodeidae</taxon>
        <taxon>Xenoophorus</taxon>
    </lineage>
</organism>
<comment type="caution">
    <text evidence="2">The sequence shown here is derived from an EMBL/GenBank/DDBJ whole genome shotgun (WGS) entry which is preliminary data.</text>
</comment>
<name>A0ABV0QXV9_9TELE</name>
<evidence type="ECO:0000256" key="1">
    <source>
        <dbReference type="SAM" id="MobiDB-lite"/>
    </source>
</evidence>